<organism evidence="1 2">
    <name type="scientific">Parashewanella curva</name>
    <dbReference type="NCBI Taxonomy" id="2338552"/>
    <lineage>
        <taxon>Bacteria</taxon>
        <taxon>Pseudomonadati</taxon>
        <taxon>Pseudomonadota</taxon>
        <taxon>Gammaproteobacteria</taxon>
        <taxon>Alteromonadales</taxon>
        <taxon>Shewanellaceae</taxon>
        <taxon>Parashewanella</taxon>
    </lineage>
</organism>
<evidence type="ECO:0000313" key="2">
    <source>
        <dbReference type="Proteomes" id="UP000281474"/>
    </source>
</evidence>
<comment type="caution">
    <text evidence="1">The sequence shown here is derived from an EMBL/GenBank/DDBJ whole genome shotgun (WGS) entry which is preliminary data.</text>
</comment>
<name>A0A3L8PRF1_9GAMM</name>
<accession>A0A3L8PRF1</accession>
<proteinExistence type="predicted"/>
<dbReference type="EMBL" id="QZEI01000114">
    <property type="protein sequence ID" value="RLV57955.1"/>
    <property type="molecule type" value="Genomic_DNA"/>
</dbReference>
<gene>
    <name evidence="1" type="ORF">D5018_19785</name>
</gene>
<sequence length="101" mass="11815">MAKLHCSRLEQKSAQIAQNLILKDQHALVLKNYESFLDLLPKDYRTAIVLIFLLTCSCSKVFSEHFCDLSRFHTHFTAYSTLQVRNIFELTMPNITTMVRY</sequence>
<evidence type="ECO:0000313" key="1">
    <source>
        <dbReference type="EMBL" id="RLV57955.1"/>
    </source>
</evidence>
<keyword evidence="2" id="KW-1185">Reference proteome</keyword>
<dbReference type="Proteomes" id="UP000281474">
    <property type="component" value="Unassembled WGS sequence"/>
</dbReference>
<protein>
    <submittedName>
        <fullName evidence="1">Uncharacterized protein</fullName>
    </submittedName>
</protein>
<reference evidence="1 2" key="1">
    <citation type="submission" date="2018-09" db="EMBL/GenBank/DDBJ databases">
        <title>Phylogeny of the Shewanellaceae, and recommendation for two new genera, Pseudoshewanella and Parashewanella.</title>
        <authorList>
            <person name="Wang G."/>
        </authorList>
    </citation>
    <scope>NUCLEOTIDE SEQUENCE [LARGE SCALE GENOMIC DNA]</scope>
    <source>
        <strain evidence="1 2">C51</strain>
    </source>
</reference>
<dbReference type="AlphaFoldDB" id="A0A3L8PRF1"/>